<evidence type="ECO:0000256" key="7">
    <source>
        <dbReference type="ARBA" id="ARBA00023204"/>
    </source>
</evidence>
<dbReference type="GO" id="GO:0006281">
    <property type="term" value="P:DNA repair"/>
    <property type="evidence" value="ECO:0007669"/>
    <property type="project" value="UniProtKB-KW"/>
</dbReference>
<dbReference type="KEGG" id="bcd:BARCL_0397"/>
<dbReference type="Gene3D" id="1.10.10.10">
    <property type="entry name" value="Winged helix-like DNA-binding domain superfamily/Winged helix DNA-binding domain"/>
    <property type="match status" value="1"/>
</dbReference>
<dbReference type="Gene3D" id="3.30.160.70">
    <property type="entry name" value="Methylated DNA-protein cysteine methyltransferase domain"/>
    <property type="match status" value="1"/>
</dbReference>
<keyword evidence="7" id="KW-0234">DNA repair</keyword>
<organism evidence="10 11">
    <name type="scientific">Bartonella clarridgeiae (strain CCUG 45776 / CIP 104772 / 73)</name>
    <dbReference type="NCBI Taxonomy" id="696125"/>
    <lineage>
        <taxon>Bacteria</taxon>
        <taxon>Pseudomonadati</taxon>
        <taxon>Pseudomonadota</taxon>
        <taxon>Alphaproteobacteria</taxon>
        <taxon>Hyphomicrobiales</taxon>
        <taxon>Bartonellaceae</taxon>
        <taxon>Bartonella</taxon>
    </lineage>
</organism>
<sequence>MDLTMLQDVDIMKRPKNKSRQDAVVVTVRETSIGSLLVAKSHKGICYIALGDEIGQLLQELRMRFTNIKQNINNSVLNQEMACIIAMVETPKLMKHHNLPLDINGTAFQKKIWAVLCEIQCGETVSYEELAKRIDMPKAYRAVANACASNELALVIPCHRVIRKNSTLSGYRWGTQRKQILLQREQY</sequence>
<evidence type="ECO:0000259" key="9">
    <source>
        <dbReference type="Pfam" id="PF01035"/>
    </source>
</evidence>
<evidence type="ECO:0000256" key="4">
    <source>
        <dbReference type="ARBA" id="ARBA00022603"/>
    </source>
</evidence>
<evidence type="ECO:0000256" key="1">
    <source>
        <dbReference type="ARBA" id="ARBA00001286"/>
    </source>
</evidence>
<dbReference type="InterPro" id="IPR001497">
    <property type="entry name" value="MethylDNA_cys_MeTrfase_AS"/>
</dbReference>
<evidence type="ECO:0000256" key="3">
    <source>
        <dbReference type="ARBA" id="ARBA00011918"/>
    </source>
</evidence>
<dbReference type="STRING" id="696125.BARCL_0397"/>
<dbReference type="GO" id="GO:0032259">
    <property type="term" value="P:methylation"/>
    <property type="evidence" value="ECO:0007669"/>
    <property type="project" value="UniProtKB-KW"/>
</dbReference>
<dbReference type="PROSITE" id="PS00374">
    <property type="entry name" value="MGMT"/>
    <property type="match status" value="1"/>
</dbReference>
<feature type="domain" description="Methylated-DNA-[protein]-cysteine S-methyltransferase DNA binding" evidence="9">
    <location>
        <begin position="107"/>
        <end position="186"/>
    </location>
</feature>
<name>E6YGU0_BARC7</name>
<keyword evidence="11" id="KW-1185">Reference proteome</keyword>
<dbReference type="Proteomes" id="UP000009101">
    <property type="component" value="Chromosome"/>
</dbReference>
<dbReference type="InterPro" id="IPR014048">
    <property type="entry name" value="MethylDNA_cys_MeTrfase_DNA-bd"/>
</dbReference>
<dbReference type="SUPFAM" id="SSF46767">
    <property type="entry name" value="Methylated DNA-protein cysteine methyltransferase, C-terminal domain"/>
    <property type="match status" value="1"/>
</dbReference>
<dbReference type="EMBL" id="FN645454">
    <property type="protein sequence ID" value="CBI76078.1"/>
    <property type="molecule type" value="Genomic_DNA"/>
</dbReference>
<evidence type="ECO:0000256" key="8">
    <source>
        <dbReference type="ARBA" id="ARBA00049348"/>
    </source>
</evidence>
<dbReference type="InterPro" id="IPR036631">
    <property type="entry name" value="MGMT_N_sf"/>
</dbReference>
<reference evidence="11" key="1">
    <citation type="submission" date="2009-11" db="EMBL/GenBank/DDBJ databases">
        <title>Genome sequencing of Bartonella species and comparative genomics.</title>
        <authorList>
            <person name="Engel P."/>
            <person name="Salzburger W."/>
            <person name="Marius L."/>
            <person name="Chao-Chin C."/>
            <person name="Soichi M."/>
            <person name="Christa L."/>
            <person name="Alexandra C."/>
            <person name="Aurelie L."/>
            <person name="Claudine M."/>
            <person name="Stephan S.C."/>
            <person name="Christoph D."/>
        </authorList>
    </citation>
    <scope>NUCLEOTIDE SEQUENCE [LARGE SCALE GENOMIC DNA]</scope>
    <source>
        <strain evidence="11">CIP 104772 / 73</strain>
    </source>
</reference>
<dbReference type="eggNOG" id="COG0350">
    <property type="taxonomic scope" value="Bacteria"/>
</dbReference>
<dbReference type="EC" id="2.1.1.63" evidence="3"/>
<dbReference type="Pfam" id="PF01035">
    <property type="entry name" value="DNA_binding_1"/>
    <property type="match status" value="1"/>
</dbReference>
<comment type="catalytic activity">
    <reaction evidence="1">
        <text>a 4-O-methyl-thymidine in DNA + L-cysteinyl-[protein] = a thymidine in DNA + S-methyl-L-cysteinyl-[protein]</text>
        <dbReference type="Rhea" id="RHEA:53428"/>
        <dbReference type="Rhea" id="RHEA-COMP:10131"/>
        <dbReference type="Rhea" id="RHEA-COMP:10132"/>
        <dbReference type="Rhea" id="RHEA-COMP:13555"/>
        <dbReference type="Rhea" id="RHEA-COMP:13556"/>
        <dbReference type="ChEBI" id="CHEBI:29950"/>
        <dbReference type="ChEBI" id="CHEBI:82612"/>
        <dbReference type="ChEBI" id="CHEBI:137386"/>
        <dbReference type="ChEBI" id="CHEBI:137387"/>
        <dbReference type="EC" id="2.1.1.63"/>
    </reaction>
</comment>
<proteinExistence type="inferred from homology"/>
<keyword evidence="4" id="KW-0489">Methyltransferase</keyword>
<dbReference type="CDD" id="cd06445">
    <property type="entry name" value="ATase"/>
    <property type="match status" value="1"/>
</dbReference>
<evidence type="ECO:0000313" key="10">
    <source>
        <dbReference type="EMBL" id="CBI76078.1"/>
    </source>
</evidence>
<protein>
    <recommendedName>
        <fullName evidence="3">methylated-DNA--[protein]-cysteine S-methyltransferase</fullName>
        <ecNumber evidence="3">2.1.1.63</ecNumber>
    </recommendedName>
</protein>
<dbReference type="InterPro" id="IPR036388">
    <property type="entry name" value="WH-like_DNA-bd_sf"/>
</dbReference>
<evidence type="ECO:0000313" key="11">
    <source>
        <dbReference type="Proteomes" id="UP000009101"/>
    </source>
</evidence>
<comment type="similarity">
    <text evidence="2">Belongs to the MGMT family.</text>
</comment>
<evidence type="ECO:0000256" key="2">
    <source>
        <dbReference type="ARBA" id="ARBA00008711"/>
    </source>
</evidence>
<dbReference type="PANTHER" id="PTHR10815:SF14">
    <property type="entry name" value="BIFUNCTIONAL TRANSCRIPTIONAL ACTIVATOR_DNA REPAIR ENZYME ADA"/>
    <property type="match status" value="1"/>
</dbReference>
<dbReference type="NCBIfam" id="TIGR00589">
    <property type="entry name" value="ogt"/>
    <property type="match status" value="1"/>
</dbReference>
<dbReference type="InterPro" id="IPR036217">
    <property type="entry name" value="MethylDNA_cys_MeTrfase_DNAb"/>
</dbReference>
<dbReference type="SUPFAM" id="SSF53155">
    <property type="entry name" value="Methylated DNA-protein cysteine methyltransferase domain"/>
    <property type="match status" value="1"/>
</dbReference>
<gene>
    <name evidence="10" type="ordered locus">BARCL_0397</name>
</gene>
<dbReference type="PANTHER" id="PTHR10815">
    <property type="entry name" value="METHYLATED-DNA--PROTEIN-CYSTEINE METHYLTRANSFERASE"/>
    <property type="match status" value="1"/>
</dbReference>
<keyword evidence="5" id="KW-0808">Transferase</keyword>
<dbReference type="AlphaFoldDB" id="E6YGU0"/>
<reference evidence="10 11" key="2">
    <citation type="journal article" date="2011" name="PLoS Genet.">
        <title>Parallel evolution of a type IV secretion system in radiating lineages of the host-restricted bacterial pathogen Bartonella.</title>
        <authorList>
            <person name="Engel P."/>
            <person name="Salzburger W."/>
            <person name="Liesch M."/>
            <person name="Chang C.C."/>
            <person name="Maruyama S."/>
            <person name="Lanz C."/>
            <person name="Calteau A."/>
            <person name="Lajus A."/>
            <person name="Medigue C."/>
            <person name="Schuster S.C."/>
            <person name="Dehio C."/>
        </authorList>
    </citation>
    <scope>NUCLEOTIDE SEQUENCE [LARGE SCALE GENOMIC DNA]</scope>
    <source>
        <strain evidence="11">CIP 104772 / 73</strain>
    </source>
</reference>
<dbReference type="HOGENOM" id="CLU_000445_52_2_5"/>
<keyword evidence="6" id="KW-0227">DNA damage</keyword>
<dbReference type="FunFam" id="1.10.10.10:FF:000214">
    <property type="entry name" value="Methylated-DNA--protein-cysteine methyltransferase"/>
    <property type="match status" value="1"/>
</dbReference>
<dbReference type="GO" id="GO:0003908">
    <property type="term" value="F:methylated-DNA-[protein]-cysteine S-methyltransferase activity"/>
    <property type="evidence" value="ECO:0007669"/>
    <property type="project" value="UniProtKB-EC"/>
</dbReference>
<evidence type="ECO:0000256" key="6">
    <source>
        <dbReference type="ARBA" id="ARBA00022763"/>
    </source>
</evidence>
<evidence type="ECO:0000256" key="5">
    <source>
        <dbReference type="ARBA" id="ARBA00022679"/>
    </source>
</evidence>
<comment type="catalytic activity">
    <reaction evidence="8">
        <text>a 6-O-methyl-2'-deoxyguanosine in DNA + L-cysteinyl-[protein] = S-methyl-L-cysteinyl-[protein] + a 2'-deoxyguanosine in DNA</text>
        <dbReference type="Rhea" id="RHEA:24000"/>
        <dbReference type="Rhea" id="RHEA-COMP:10131"/>
        <dbReference type="Rhea" id="RHEA-COMP:10132"/>
        <dbReference type="Rhea" id="RHEA-COMP:11367"/>
        <dbReference type="Rhea" id="RHEA-COMP:11368"/>
        <dbReference type="ChEBI" id="CHEBI:29950"/>
        <dbReference type="ChEBI" id="CHEBI:82612"/>
        <dbReference type="ChEBI" id="CHEBI:85445"/>
        <dbReference type="ChEBI" id="CHEBI:85448"/>
        <dbReference type="EC" id="2.1.1.63"/>
    </reaction>
</comment>
<accession>E6YGU0</accession>